<proteinExistence type="predicted"/>
<evidence type="ECO:0008006" key="4">
    <source>
        <dbReference type="Google" id="ProtNLM"/>
    </source>
</evidence>
<dbReference type="Proteomes" id="UP000002710">
    <property type="component" value="Chromosome"/>
</dbReference>
<dbReference type="InterPro" id="IPR038880">
    <property type="entry name" value="MJ0871-like"/>
</dbReference>
<keyword evidence="3" id="KW-1185">Reference proteome</keyword>
<evidence type="ECO:0000313" key="2">
    <source>
        <dbReference type="EMBL" id="ABB39733.1"/>
    </source>
</evidence>
<feature type="transmembrane region" description="Helical" evidence="1">
    <location>
        <begin position="112"/>
        <end position="134"/>
    </location>
</feature>
<organism evidence="2 3">
    <name type="scientific">Oleidesulfovibrio alaskensis (strain ATCC BAA-1058 / DSM 17464 / G20)</name>
    <name type="common">Desulfovibrio alaskensis</name>
    <dbReference type="NCBI Taxonomy" id="207559"/>
    <lineage>
        <taxon>Bacteria</taxon>
        <taxon>Pseudomonadati</taxon>
        <taxon>Thermodesulfobacteriota</taxon>
        <taxon>Desulfovibrionia</taxon>
        <taxon>Desulfovibrionales</taxon>
        <taxon>Desulfovibrionaceae</taxon>
        <taxon>Oleidesulfovibrio</taxon>
    </lineage>
</organism>
<dbReference type="KEGG" id="dde:Dde_2939"/>
<reference evidence="2 3" key="1">
    <citation type="journal article" date="2011" name="J. Bacteriol.">
        <title>Complete genome sequence and updated annotation of Desulfovibrio alaskensis G20.</title>
        <authorList>
            <person name="Hauser L.J."/>
            <person name="Land M.L."/>
            <person name="Brown S.D."/>
            <person name="Larimer F."/>
            <person name="Keller K.L."/>
            <person name="Rapp-Giles B.J."/>
            <person name="Price M.N."/>
            <person name="Lin M."/>
            <person name="Bruce D.C."/>
            <person name="Detter J.C."/>
            <person name="Tapia R."/>
            <person name="Han C.S."/>
            <person name="Goodwin L.A."/>
            <person name="Cheng J.F."/>
            <person name="Pitluck S."/>
            <person name="Copeland A."/>
            <person name="Lucas S."/>
            <person name="Nolan M."/>
            <person name="Lapidus A.L."/>
            <person name="Palumbo A.V."/>
            <person name="Wall J.D."/>
        </authorList>
    </citation>
    <scope>NUCLEOTIDE SEQUENCE [LARGE SCALE GENOMIC DNA]</scope>
    <source>
        <strain evidence="3">ATCC BAA 1058 / DSM 17464 / G20</strain>
    </source>
</reference>
<gene>
    <name evidence="2" type="ordered locus">Dde_2939</name>
</gene>
<keyword evidence="1" id="KW-0472">Membrane</keyword>
<feature type="transmembrane region" description="Helical" evidence="1">
    <location>
        <begin position="185"/>
        <end position="208"/>
    </location>
</feature>
<dbReference type="eggNOG" id="COG3366">
    <property type="taxonomic scope" value="Bacteria"/>
</dbReference>
<dbReference type="EMBL" id="CP000112">
    <property type="protein sequence ID" value="ABB39733.1"/>
    <property type="molecule type" value="Genomic_DNA"/>
</dbReference>
<protein>
    <recommendedName>
        <fullName evidence="4">Nucleoside recognition domain protein</fullName>
    </recommendedName>
</protein>
<dbReference type="PANTHER" id="PTHR38139:SF1">
    <property type="entry name" value="NUCLEOSIDE TRANSPORTER_FEOB GTPASE GATE DOMAIN-CONTAINING PROTEIN"/>
    <property type="match status" value="1"/>
</dbReference>
<feature type="transmembrane region" description="Helical" evidence="1">
    <location>
        <begin position="254"/>
        <end position="270"/>
    </location>
</feature>
<evidence type="ECO:0000313" key="3">
    <source>
        <dbReference type="Proteomes" id="UP000002710"/>
    </source>
</evidence>
<dbReference type="RefSeq" id="WP_011368712.1">
    <property type="nucleotide sequence ID" value="NC_007519.1"/>
</dbReference>
<evidence type="ECO:0000256" key="1">
    <source>
        <dbReference type="SAM" id="Phobius"/>
    </source>
</evidence>
<feature type="transmembrane region" description="Helical" evidence="1">
    <location>
        <begin position="291"/>
        <end position="317"/>
    </location>
</feature>
<name>Q30X63_OLEA2</name>
<feature type="transmembrane region" description="Helical" evidence="1">
    <location>
        <begin position="57"/>
        <end position="77"/>
    </location>
</feature>
<dbReference type="PANTHER" id="PTHR38139">
    <property type="entry name" value="GATE DOMAIN-CONTAINING PROTEIN"/>
    <property type="match status" value="1"/>
</dbReference>
<feature type="transmembrane region" description="Helical" evidence="1">
    <location>
        <begin position="15"/>
        <end position="37"/>
    </location>
</feature>
<dbReference type="HOGENOM" id="CLU_048086_2_2_7"/>
<sequence length="319" mass="34894">MADAHIWWAGLVKPLLRLVFFLSVSLLAANIIEALNWTRGVARVAAPLVQLGHLRDVSGAAFSLAFVSSIAANTMLAESHEKGELSRRELVFANIFNSMPAYFVHLPSMGMLVVSVLGGVGAVYVGLTLAAAVLRTLSVIVFGRIFLPPVPEGCVSCRLEEYRPATWGEAVQRSLQRFRRRMPRILYITVPVYCCVFVLQRSGGFAVVERFMQDHVTFLAFLEPQTLSVVILHIAAEFTPAISAAGALLDSGTIAWREIVLALLAGNVLSTPMRAFRHQFPSYAGIFKPRLALHLIVINQCLRAGSIVAVGVLFFYATL</sequence>
<keyword evidence="1" id="KW-0812">Transmembrane</keyword>
<dbReference type="AlphaFoldDB" id="Q30X63"/>
<accession>Q30X63</accession>
<keyword evidence="1" id="KW-1133">Transmembrane helix</keyword>
<dbReference type="STRING" id="207559.Dde_2939"/>